<dbReference type="InterPro" id="IPR003848">
    <property type="entry name" value="DUF218"/>
</dbReference>
<dbReference type="InterPro" id="IPR014729">
    <property type="entry name" value="Rossmann-like_a/b/a_fold"/>
</dbReference>
<comment type="caution">
    <text evidence="4">The sequence shown here is derived from an EMBL/GenBank/DDBJ whole genome shotgun (WGS) entry which is preliminary data.</text>
</comment>
<dbReference type="GO" id="GO:0043164">
    <property type="term" value="P:Gram-negative-bacterium-type cell wall biogenesis"/>
    <property type="evidence" value="ECO:0007669"/>
    <property type="project" value="TreeGrafter"/>
</dbReference>
<reference evidence="4" key="2">
    <citation type="submission" date="2023-01" db="EMBL/GenBank/DDBJ databases">
        <authorList>
            <person name="Sun Q."/>
            <person name="Evtushenko L."/>
        </authorList>
    </citation>
    <scope>NUCLEOTIDE SEQUENCE</scope>
    <source>
        <strain evidence="4">VKM B-2748</strain>
    </source>
</reference>
<feature type="signal peptide" evidence="2">
    <location>
        <begin position="1"/>
        <end position="20"/>
    </location>
</feature>
<dbReference type="Pfam" id="PF02698">
    <property type="entry name" value="DUF218"/>
    <property type="match status" value="1"/>
</dbReference>
<evidence type="ECO:0000259" key="3">
    <source>
        <dbReference type="Pfam" id="PF02698"/>
    </source>
</evidence>
<dbReference type="Gene3D" id="3.40.50.620">
    <property type="entry name" value="HUPs"/>
    <property type="match status" value="1"/>
</dbReference>
<evidence type="ECO:0000256" key="1">
    <source>
        <dbReference type="SAM" id="Phobius"/>
    </source>
</evidence>
<dbReference type="PANTHER" id="PTHR30336:SF4">
    <property type="entry name" value="ENVELOPE BIOGENESIS FACTOR ELYC"/>
    <property type="match status" value="1"/>
</dbReference>
<organism evidence="4 5">
    <name type="scientific">Methylopila turkensis</name>
    <dbReference type="NCBI Taxonomy" id="1437816"/>
    <lineage>
        <taxon>Bacteria</taxon>
        <taxon>Pseudomonadati</taxon>
        <taxon>Pseudomonadota</taxon>
        <taxon>Alphaproteobacteria</taxon>
        <taxon>Hyphomicrobiales</taxon>
        <taxon>Methylopilaceae</taxon>
        <taxon>Methylopila</taxon>
    </lineage>
</organism>
<accession>A0A9W6JL09</accession>
<sequence>MFFVASKVLGFLTAPSNALAMVGLAGVALAAAGWPGAGAAAMAAAILGLAVAGFSPLGAWLLLPLEQRFPRASADPAPAGLVVLGGSFDTAIAGARQEVALAAAAERLTAVAELARRWPEARILFSGGSNALAGDDGVTEAELARRLFVSFGVAESRLIFDARSRNTVENARFSREAAGRAAAGRWLLVTSAYHMPRAVGCFRAAGFPVEAWPVDYRTRGPQDAWAPSASFSAGLRRIDMAAREWVGLVAYWLLGYVTAPLPRP</sequence>
<gene>
    <name evidence="4" type="ORF">GCM10008174_00770</name>
</gene>
<keyword evidence="1" id="KW-0812">Transmembrane</keyword>
<dbReference type="PANTHER" id="PTHR30336">
    <property type="entry name" value="INNER MEMBRANE PROTEIN, PROBABLE PERMEASE"/>
    <property type="match status" value="1"/>
</dbReference>
<proteinExistence type="predicted"/>
<feature type="chain" id="PRO_5040806440" evidence="2">
    <location>
        <begin position="21"/>
        <end position="264"/>
    </location>
</feature>
<feature type="transmembrane region" description="Helical" evidence="1">
    <location>
        <begin position="245"/>
        <end position="262"/>
    </location>
</feature>
<dbReference type="RefSeq" id="WP_271198863.1">
    <property type="nucleotide sequence ID" value="NZ_BSFL01000001.1"/>
</dbReference>
<keyword evidence="5" id="KW-1185">Reference proteome</keyword>
<keyword evidence="1" id="KW-0472">Membrane</keyword>
<keyword evidence="1" id="KW-1133">Transmembrane helix</keyword>
<dbReference type="GO" id="GO:0000270">
    <property type="term" value="P:peptidoglycan metabolic process"/>
    <property type="evidence" value="ECO:0007669"/>
    <property type="project" value="TreeGrafter"/>
</dbReference>
<evidence type="ECO:0000313" key="5">
    <source>
        <dbReference type="Proteomes" id="UP001143309"/>
    </source>
</evidence>
<dbReference type="EMBL" id="BSFL01000001">
    <property type="protein sequence ID" value="GLK78336.1"/>
    <property type="molecule type" value="Genomic_DNA"/>
</dbReference>
<dbReference type="Proteomes" id="UP001143309">
    <property type="component" value="Unassembled WGS sequence"/>
</dbReference>
<dbReference type="CDD" id="cd06259">
    <property type="entry name" value="YdcF-like"/>
    <property type="match status" value="1"/>
</dbReference>
<feature type="transmembrane region" description="Helical" evidence="1">
    <location>
        <begin position="40"/>
        <end position="63"/>
    </location>
</feature>
<reference evidence="4" key="1">
    <citation type="journal article" date="2014" name="Int. J. Syst. Evol. Microbiol.">
        <title>Complete genome sequence of Corynebacterium casei LMG S-19264T (=DSM 44701T), isolated from a smear-ripened cheese.</title>
        <authorList>
            <consortium name="US DOE Joint Genome Institute (JGI-PGF)"/>
            <person name="Walter F."/>
            <person name="Albersmeier A."/>
            <person name="Kalinowski J."/>
            <person name="Ruckert C."/>
        </authorList>
    </citation>
    <scope>NUCLEOTIDE SEQUENCE</scope>
    <source>
        <strain evidence="4">VKM B-2748</strain>
    </source>
</reference>
<name>A0A9W6JL09_9HYPH</name>
<keyword evidence="2" id="KW-0732">Signal</keyword>
<dbReference type="AlphaFoldDB" id="A0A9W6JL09"/>
<protein>
    <submittedName>
        <fullName evidence="4">Membrane protein</fullName>
    </submittedName>
</protein>
<evidence type="ECO:0000256" key="2">
    <source>
        <dbReference type="SAM" id="SignalP"/>
    </source>
</evidence>
<dbReference type="InterPro" id="IPR051599">
    <property type="entry name" value="Cell_Envelope_Assoc"/>
</dbReference>
<dbReference type="GO" id="GO:0005886">
    <property type="term" value="C:plasma membrane"/>
    <property type="evidence" value="ECO:0007669"/>
    <property type="project" value="TreeGrafter"/>
</dbReference>
<feature type="domain" description="DUF218" evidence="3">
    <location>
        <begin position="81"/>
        <end position="247"/>
    </location>
</feature>
<evidence type="ECO:0000313" key="4">
    <source>
        <dbReference type="EMBL" id="GLK78336.1"/>
    </source>
</evidence>